<feature type="region of interest" description="Disordered" evidence="1">
    <location>
        <begin position="25"/>
        <end position="50"/>
    </location>
</feature>
<name>A0A926QI72_9BACL</name>
<dbReference type="AlphaFoldDB" id="A0A926QI72"/>
<gene>
    <name evidence="3" type="ORF">ICC18_08760</name>
</gene>
<reference evidence="3" key="1">
    <citation type="submission" date="2020-09" db="EMBL/GenBank/DDBJ databases">
        <title>Draft Genome Sequence of Paenibacillus sp. WST5.</title>
        <authorList>
            <person name="Bao Z."/>
        </authorList>
    </citation>
    <scope>NUCLEOTIDE SEQUENCE</scope>
    <source>
        <strain evidence="3">WST5</strain>
    </source>
</reference>
<evidence type="ECO:0000256" key="1">
    <source>
        <dbReference type="SAM" id="MobiDB-lite"/>
    </source>
</evidence>
<evidence type="ECO:0000256" key="2">
    <source>
        <dbReference type="SAM" id="SignalP"/>
    </source>
</evidence>
<accession>A0A926QI72</accession>
<evidence type="ECO:0000313" key="4">
    <source>
        <dbReference type="Proteomes" id="UP000650466"/>
    </source>
</evidence>
<evidence type="ECO:0000313" key="3">
    <source>
        <dbReference type="EMBL" id="MBD0380200.1"/>
    </source>
</evidence>
<comment type="caution">
    <text evidence="3">The sequence shown here is derived from an EMBL/GenBank/DDBJ whole genome shotgun (WGS) entry which is preliminary data.</text>
</comment>
<dbReference type="RefSeq" id="WP_188174022.1">
    <property type="nucleotide sequence ID" value="NZ_JACVVD010000003.1"/>
</dbReference>
<dbReference type="Proteomes" id="UP000650466">
    <property type="component" value="Unassembled WGS sequence"/>
</dbReference>
<keyword evidence="2" id="KW-0732">Signal</keyword>
<protein>
    <submittedName>
        <fullName evidence="3">Uncharacterized protein</fullName>
    </submittedName>
</protein>
<dbReference type="EMBL" id="JACVVD010000003">
    <property type="protein sequence ID" value="MBD0380200.1"/>
    <property type="molecule type" value="Genomic_DNA"/>
</dbReference>
<feature type="chain" id="PRO_5036967229" evidence="2">
    <location>
        <begin position="27"/>
        <end position="233"/>
    </location>
</feature>
<proteinExistence type="predicted"/>
<organism evidence="3 4">
    <name type="scientific">Paenibacillus sedimenti</name>
    <dbReference type="NCBI Taxonomy" id="2770274"/>
    <lineage>
        <taxon>Bacteria</taxon>
        <taxon>Bacillati</taxon>
        <taxon>Bacillota</taxon>
        <taxon>Bacilli</taxon>
        <taxon>Bacillales</taxon>
        <taxon>Paenibacillaceae</taxon>
        <taxon>Paenibacillus</taxon>
    </lineage>
</organism>
<keyword evidence="4" id="KW-1185">Reference proteome</keyword>
<sequence>MRKQVLRILSAAAITAMLTLPSMVSAAEEKPPESPTTEAAPPSPVPLKPSNIKLETAGSFTSLQVGSTIYVYDDQGQIFQTKGDNQNGSLKDHFTLPYGPEQVPFILVKNSKNGLMVFSDIWPEFTKNNANKANDFVEAYDSGRVFYSPQTKIVSKTSHHYAEQSDKEVVVYTANDFTDLKKGHHESFRVEGKLRGLILYDCCPYVVVENSKNELAVYHAGEKGAVQVGTIDL</sequence>
<feature type="signal peptide" evidence="2">
    <location>
        <begin position="1"/>
        <end position="26"/>
    </location>
</feature>